<keyword evidence="3 11" id="KW-0378">Hydrolase</keyword>
<dbReference type="PANTHER" id="PTHR35527:SF2">
    <property type="entry name" value="HYDROLASE"/>
    <property type="match status" value="1"/>
</dbReference>
<evidence type="ECO:0000313" key="11">
    <source>
        <dbReference type="EMBL" id="MBM6941094.1"/>
    </source>
</evidence>
<evidence type="ECO:0000256" key="3">
    <source>
        <dbReference type="ARBA" id="ARBA00022801"/>
    </source>
</evidence>
<comment type="pathway">
    <text evidence="1">Lipid metabolism; bile acid biosynthesis.</text>
</comment>
<dbReference type="InterPro" id="IPR029055">
    <property type="entry name" value="Ntn_hydrolases_N"/>
</dbReference>
<dbReference type="RefSeq" id="WP_204785349.1">
    <property type="nucleotide sequence ID" value="NZ_CALVGD010000108.1"/>
</dbReference>
<comment type="similarity">
    <text evidence="2">Belongs to the peptidase C59 family.</text>
</comment>
<reference evidence="11 12" key="1">
    <citation type="journal article" date="2021" name="Sci. Rep.">
        <title>The distribution of antibiotic resistance genes in chicken gut microbiota commensals.</title>
        <authorList>
            <person name="Juricova H."/>
            <person name="Matiasovicova J."/>
            <person name="Kubasova T."/>
            <person name="Cejkova D."/>
            <person name="Rychlik I."/>
        </authorList>
    </citation>
    <scope>NUCLEOTIDE SEQUENCE [LARGE SCALE GENOMIC DNA]</scope>
    <source>
        <strain evidence="11 12">An574</strain>
    </source>
</reference>
<dbReference type="CDD" id="cd00542">
    <property type="entry name" value="Ntn_PVA"/>
    <property type="match status" value="1"/>
</dbReference>
<dbReference type="Gene3D" id="3.60.60.10">
    <property type="entry name" value="Penicillin V Acylase, Chain A"/>
    <property type="match status" value="1"/>
</dbReference>
<accession>A0ABS2H1Q7</accession>
<dbReference type="InterPro" id="IPR047711">
    <property type="entry name" value="CBAH"/>
</dbReference>
<protein>
    <recommendedName>
        <fullName evidence="5">choloylglycine hydrolase</fullName>
        <ecNumber evidence="5">3.5.1.24</ecNumber>
    </recommendedName>
    <alternativeName>
        <fullName evidence="6">Bile salt hydrolase</fullName>
    </alternativeName>
    <alternativeName>
        <fullName evidence="7">Choloylglycine hydrolase</fullName>
    </alternativeName>
</protein>
<dbReference type="InterPro" id="IPR052193">
    <property type="entry name" value="Peptidase_C59"/>
</dbReference>
<comment type="caution">
    <text evidence="11">The sequence shown here is derived from an EMBL/GenBank/DDBJ whole genome shotgun (WGS) entry which is preliminary data.</text>
</comment>
<gene>
    <name evidence="11" type="ORF">H5975_06385</name>
</gene>
<dbReference type="SUPFAM" id="SSF56235">
    <property type="entry name" value="N-terminal nucleophile aminohydrolases (Ntn hydrolases)"/>
    <property type="match status" value="1"/>
</dbReference>
<feature type="domain" description="Choloylglycine hydrolase/NAAA C-terminal" evidence="10">
    <location>
        <begin position="2"/>
        <end position="314"/>
    </location>
</feature>
<keyword evidence="4" id="KW-0443">Lipid metabolism</keyword>
<evidence type="ECO:0000259" key="10">
    <source>
        <dbReference type="Pfam" id="PF02275"/>
    </source>
</evidence>
<name>A0ABS2H1Q7_9LACO</name>
<comment type="catalytic activity">
    <reaction evidence="8">
        <text>cholate + taurine = taurocholate + H2O</text>
        <dbReference type="Rhea" id="RHEA:47108"/>
        <dbReference type="ChEBI" id="CHEBI:15377"/>
        <dbReference type="ChEBI" id="CHEBI:29747"/>
        <dbReference type="ChEBI" id="CHEBI:36257"/>
        <dbReference type="ChEBI" id="CHEBI:507393"/>
    </reaction>
    <physiologicalReaction direction="right-to-left" evidence="8">
        <dbReference type="Rhea" id="RHEA:47110"/>
    </physiologicalReaction>
</comment>
<dbReference type="NCBIfam" id="NF038245">
    <property type="entry name" value="bile_salt_hydro"/>
    <property type="match status" value="1"/>
</dbReference>
<evidence type="ECO:0000313" key="12">
    <source>
        <dbReference type="Proteomes" id="UP000785625"/>
    </source>
</evidence>
<dbReference type="InterPro" id="IPR029132">
    <property type="entry name" value="CBAH/NAAA_C"/>
</dbReference>
<comment type="catalytic activity">
    <reaction evidence="9">
        <text>taurodeoxycholate + H2O = deoxycholate + taurine</text>
        <dbReference type="Rhea" id="RHEA:47556"/>
        <dbReference type="ChEBI" id="CHEBI:15377"/>
        <dbReference type="ChEBI" id="CHEBI:23614"/>
        <dbReference type="ChEBI" id="CHEBI:36261"/>
        <dbReference type="ChEBI" id="CHEBI:507393"/>
    </reaction>
    <physiologicalReaction direction="left-to-right" evidence="9">
        <dbReference type="Rhea" id="RHEA:47557"/>
    </physiologicalReaction>
</comment>
<evidence type="ECO:0000256" key="9">
    <source>
        <dbReference type="ARBA" id="ARBA00048897"/>
    </source>
</evidence>
<evidence type="ECO:0000256" key="8">
    <source>
        <dbReference type="ARBA" id="ARBA00047285"/>
    </source>
</evidence>
<evidence type="ECO:0000256" key="4">
    <source>
        <dbReference type="ARBA" id="ARBA00023098"/>
    </source>
</evidence>
<sequence>MCTALSFQVDNNHYFGRNLDLELSYGQQVVITPQNFSFKFREVANLDHHFALIGVASVVDNYPLYFDAANDHGLAMGGLNYPDNAYYADSISGKDNVASFELIPWILGQCATVDEAKKLLANINITNQQFSQQLPPSPLHWLISDHSDSIVVESDRDGVHVYDNPVGVLTNNPSFPKQLFNLNNYRTISAATLPNQFSAQVPLEDYSRGLGPRNLPGGMDSESRFVRAAFNKYNATWDQHDEVANITELFHVMHSVEQQSGLDQVATNPAKFEYTIYTVGYNLDKGLLYYTTYTNNQINLVNMNKVNLQGNSLTAYPFVNDQAINNVN</sequence>
<dbReference type="PANTHER" id="PTHR35527">
    <property type="entry name" value="CHOLOYLGLYCINE HYDROLASE"/>
    <property type="match status" value="1"/>
</dbReference>
<evidence type="ECO:0000256" key="2">
    <source>
        <dbReference type="ARBA" id="ARBA00006625"/>
    </source>
</evidence>
<dbReference type="EC" id="3.5.1.24" evidence="5"/>
<evidence type="ECO:0000256" key="6">
    <source>
        <dbReference type="ARBA" id="ARBA00044804"/>
    </source>
</evidence>
<dbReference type="EMBL" id="JACJKU010000065">
    <property type="protein sequence ID" value="MBM6941094.1"/>
    <property type="molecule type" value="Genomic_DNA"/>
</dbReference>
<dbReference type="Pfam" id="PF02275">
    <property type="entry name" value="CBAH"/>
    <property type="match status" value="1"/>
</dbReference>
<organism evidence="11 12">
    <name type="scientific">Limosilactobacillus coleohominis</name>
    <dbReference type="NCBI Taxonomy" id="181675"/>
    <lineage>
        <taxon>Bacteria</taxon>
        <taxon>Bacillati</taxon>
        <taxon>Bacillota</taxon>
        <taxon>Bacilli</taxon>
        <taxon>Lactobacillales</taxon>
        <taxon>Lactobacillaceae</taxon>
        <taxon>Limosilactobacillus</taxon>
    </lineage>
</organism>
<dbReference type="GO" id="GO:0016787">
    <property type="term" value="F:hydrolase activity"/>
    <property type="evidence" value="ECO:0007669"/>
    <property type="project" value="UniProtKB-KW"/>
</dbReference>
<evidence type="ECO:0000256" key="5">
    <source>
        <dbReference type="ARBA" id="ARBA00044769"/>
    </source>
</evidence>
<evidence type="ECO:0000256" key="1">
    <source>
        <dbReference type="ARBA" id="ARBA00004860"/>
    </source>
</evidence>
<keyword evidence="12" id="KW-1185">Reference proteome</keyword>
<dbReference type="Proteomes" id="UP000785625">
    <property type="component" value="Unassembled WGS sequence"/>
</dbReference>
<evidence type="ECO:0000256" key="7">
    <source>
        <dbReference type="ARBA" id="ARBA00044806"/>
    </source>
</evidence>
<proteinExistence type="inferred from homology"/>